<organism evidence="10 11">
    <name type="scientific">Jimgerdemannia flammicorona</name>
    <dbReference type="NCBI Taxonomy" id="994334"/>
    <lineage>
        <taxon>Eukaryota</taxon>
        <taxon>Fungi</taxon>
        <taxon>Fungi incertae sedis</taxon>
        <taxon>Mucoromycota</taxon>
        <taxon>Mucoromycotina</taxon>
        <taxon>Endogonomycetes</taxon>
        <taxon>Endogonales</taxon>
        <taxon>Endogonaceae</taxon>
        <taxon>Jimgerdemannia</taxon>
    </lineage>
</organism>
<gene>
    <name evidence="10" type="ORF">BC936DRAFT_146668</name>
</gene>
<dbReference type="GO" id="GO:0004674">
    <property type="term" value="F:protein serine/threonine kinase activity"/>
    <property type="evidence" value="ECO:0007669"/>
    <property type="project" value="UniProtKB-KW"/>
</dbReference>
<comment type="caution">
    <text evidence="10">The sequence shown here is derived from an EMBL/GenBank/DDBJ whole genome shotgun (WGS) entry which is preliminary data.</text>
</comment>
<dbReference type="InterPro" id="IPR000719">
    <property type="entry name" value="Prot_kinase_dom"/>
</dbReference>
<dbReference type="InterPro" id="IPR011009">
    <property type="entry name" value="Kinase-like_dom_sf"/>
</dbReference>
<feature type="compositionally biased region" description="Polar residues" evidence="7">
    <location>
        <begin position="320"/>
        <end position="333"/>
    </location>
</feature>
<dbReference type="SUPFAM" id="SSF56112">
    <property type="entry name" value="Protein kinase-like (PK-like)"/>
    <property type="match status" value="1"/>
</dbReference>
<evidence type="ECO:0000256" key="2">
    <source>
        <dbReference type="ARBA" id="ARBA00022553"/>
    </source>
</evidence>
<feature type="compositionally biased region" description="Acidic residues" evidence="7">
    <location>
        <begin position="395"/>
        <end position="407"/>
    </location>
</feature>
<evidence type="ECO:0000256" key="6">
    <source>
        <dbReference type="ARBA" id="ARBA00022840"/>
    </source>
</evidence>
<evidence type="ECO:0000259" key="8">
    <source>
        <dbReference type="PROSITE" id="PS50011"/>
    </source>
</evidence>
<keyword evidence="2" id="KW-0597">Phosphoprotein</keyword>
<dbReference type="InterPro" id="IPR045270">
    <property type="entry name" value="STKc_AGC"/>
</dbReference>
<dbReference type="SMART" id="SM00220">
    <property type="entry name" value="S_TKc"/>
    <property type="match status" value="1"/>
</dbReference>
<reference evidence="10 11" key="1">
    <citation type="journal article" date="2018" name="New Phytol.">
        <title>Phylogenomics of Endogonaceae and evolution of mycorrhizas within Mucoromycota.</title>
        <authorList>
            <person name="Chang Y."/>
            <person name="Desiro A."/>
            <person name="Na H."/>
            <person name="Sandor L."/>
            <person name="Lipzen A."/>
            <person name="Clum A."/>
            <person name="Barry K."/>
            <person name="Grigoriev I.V."/>
            <person name="Martin F.M."/>
            <person name="Stajich J.E."/>
            <person name="Smith M.E."/>
            <person name="Bonito G."/>
            <person name="Spatafora J.W."/>
        </authorList>
    </citation>
    <scope>NUCLEOTIDE SEQUENCE [LARGE SCALE GENOMIC DNA]</scope>
    <source>
        <strain evidence="10 11">GMNB39</strain>
    </source>
</reference>
<evidence type="ECO:0000256" key="7">
    <source>
        <dbReference type="SAM" id="MobiDB-lite"/>
    </source>
</evidence>
<evidence type="ECO:0000313" key="10">
    <source>
        <dbReference type="EMBL" id="RUP46661.1"/>
    </source>
</evidence>
<dbReference type="PANTHER" id="PTHR24351">
    <property type="entry name" value="RIBOSOMAL PROTEIN S6 KINASE"/>
    <property type="match status" value="1"/>
</dbReference>
<evidence type="ECO:0000256" key="3">
    <source>
        <dbReference type="ARBA" id="ARBA00022679"/>
    </source>
</evidence>
<keyword evidence="6" id="KW-0067">ATP-binding</keyword>
<keyword evidence="4" id="KW-0547">Nucleotide-binding</keyword>
<evidence type="ECO:0000313" key="11">
    <source>
        <dbReference type="Proteomes" id="UP000268093"/>
    </source>
</evidence>
<dbReference type="GO" id="GO:0005524">
    <property type="term" value="F:ATP binding"/>
    <property type="evidence" value="ECO:0007669"/>
    <property type="project" value="UniProtKB-KW"/>
</dbReference>
<feature type="domain" description="Protein kinase" evidence="8">
    <location>
        <begin position="1"/>
        <end position="225"/>
    </location>
</feature>
<dbReference type="InterPro" id="IPR017892">
    <property type="entry name" value="Pkinase_C"/>
</dbReference>
<sequence>MQREIEHTRTERDILANVAAVDHPFLIKLHHSFQSTSQLFLVLDYYVGGDIATQLAKWHKFEAERCRLYAAEIILGMQELHKHGIVYRDLKPENILLSSDGHLVLTDFGLSKQFVPTNGEEKTNTFCGTAEYLAPEILRAEEYSYEVDYWSLGTLLYEMLTGITPFWAENHADMYRRVLEDDLEFPEDFDPVTADFIAGLLERDPEARLGAGVQGDNDIRSHPFFKDMSWDDVYNKAYTPPYVPDLHSETDFSNFDDTFLMMTPRLSPTPANMMLTNSIQDVFQGYSFTTHGLAGQNDESDMELNDCESDEDQQVPIATPKQSAIQSRYAQQLENDDDDMEEEDDEDYYYPQTRSAYNADFDDFDQEDDEEAEYEDDFEPPQKYAGQKRHNSGMADEDDSESEDEFAEQERKRSSKKKRHTPPTDDYAFDQQLSELLIVSQPARAQSSKAQASVVQMVPEFADDEDVELEFPVHQSMYPYGAAKKSVDAPARSGKPKSVLAY</sequence>
<evidence type="ECO:0000256" key="5">
    <source>
        <dbReference type="ARBA" id="ARBA00022777"/>
    </source>
</evidence>
<protein>
    <submittedName>
        <fullName evidence="10">Kinase-like domain-containing protein</fullName>
    </submittedName>
</protein>
<dbReference type="FunFam" id="1.10.510.10:FF:000008">
    <property type="entry name" value="Non-specific serine/threonine protein kinase"/>
    <property type="match status" value="1"/>
</dbReference>
<dbReference type="Gene3D" id="1.10.510.10">
    <property type="entry name" value="Transferase(Phosphotransferase) domain 1"/>
    <property type="match status" value="1"/>
</dbReference>
<dbReference type="EMBL" id="RBNI01005472">
    <property type="protein sequence ID" value="RUP46661.1"/>
    <property type="molecule type" value="Genomic_DNA"/>
</dbReference>
<dbReference type="InterPro" id="IPR000961">
    <property type="entry name" value="AGC-kinase_C"/>
</dbReference>
<dbReference type="AlphaFoldDB" id="A0A433D7R0"/>
<evidence type="ECO:0000259" key="9">
    <source>
        <dbReference type="PROSITE" id="PS51285"/>
    </source>
</evidence>
<feature type="compositionally biased region" description="Acidic residues" evidence="7">
    <location>
        <begin position="334"/>
        <end position="348"/>
    </location>
</feature>
<feature type="compositionally biased region" description="Acidic residues" evidence="7">
    <location>
        <begin position="298"/>
        <end position="313"/>
    </location>
</feature>
<dbReference type="OrthoDB" id="63267at2759"/>
<dbReference type="SMART" id="SM00133">
    <property type="entry name" value="S_TK_X"/>
    <property type="match status" value="1"/>
</dbReference>
<feature type="domain" description="AGC-kinase C-terminal" evidence="9">
    <location>
        <begin position="226"/>
        <end position="298"/>
    </location>
</feature>
<evidence type="ECO:0000256" key="4">
    <source>
        <dbReference type="ARBA" id="ARBA00022741"/>
    </source>
</evidence>
<accession>A0A433D7R0</accession>
<dbReference type="InterPro" id="IPR008271">
    <property type="entry name" value="Ser/Thr_kinase_AS"/>
</dbReference>
<evidence type="ECO:0000256" key="1">
    <source>
        <dbReference type="ARBA" id="ARBA00022527"/>
    </source>
</evidence>
<feature type="compositionally biased region" description="Acidic residues" evidence="7">
    <location>
        <begin position="360"/>
        <end position="379"/>
    </location>
</feature>
<dbReference type="Pfam" id="PF00069">
    <property type="entry name" value="Pkinase"/>
    <property type="match status" value="1"/>
</dbReference>
<keyword evidence="1" id="KW-0723">Serine/threonine-protein kinase</keyword>
<dbReference type="PROSITE" id="PS00108">
    <property type="entry name" value="PROTEIN_KINASE_ST"/>
    <property type="match status" value="1"/>
</dbReference>
<dbReference type="PROSITE" id="PS51285">
    <property type="entry name" value="AGC_KINASE_CTER"/>
    <property type="match status" value="1"/>
</dbReference>
<dbReference type="Pfam" id="PF00433">
    <property type="entry name" value="Pkinase_C"/>
    <property type="match status" value="1"/>
</dbReference>
<feature type="region of interest" description="Disordered" evidence="7">
    <location>
        <begin position="294"/>
        <end position="428"/>
    </location>
</feature>
<proteinExistence type="predicted"/>
<dbReference type="Gene3D" id="3.30.200.20">
    <property type="entry name" value="Phosphorylase Kinase, domain 1"/>
    <property type="match status" value="1"/>
</dbReference>
<keyword evidence="3" id="KW-0808">Transferase</keyword>
<dbReference type="CDD" id="cd05123">
    <property type="entry name" value="STKc_AGC"/>
    <property type="match status" value="1"/>
</dbReference>
<name>A0A433D7R0_9FUNG</name>
<keyword evidence="5 10" id="KW-0418">Kinase</keyword>
<keyword evidence="11" id="KW-1185">Reference proteome</keyword>
<dbReference type="Proteomes" id="UP000268093">
    <property type="component" value="Unassembled WGS sequence"/>
</dbReference>
<dbReference type="PROSITE" id="PS50011">
    <property type="entry name" value="PROTEIN_KINASE_DOM"/>
    <property type="match status" value="1"/>
</dbReference>